<dbReference type="InterPro" id="IPR035979">
    <property type="entry name" value="RBD_domain_sf"/>
</dbReference>
<evidence type="ECO:0000313" key="4">
    <source>
        <dbReference type="Proteomes" id="UP000694402"/>
    </source>
</evidence>
<dbReference type="Proteomes" id="UP000694402">
    <property type="component" value="Unassembled WGS sequence"/>
</dbReference>
<dbReference type="AlphaFoldDB" id="A0A8C8HAX7"/>
<evidence type="ECO:0000313" key="3">
    <source>
        <dbReference type="Ensembl" id="ENSOTSP00005062195.1"/>
    </source>
</evidence>
<sequence>LASAAGLRKLFIGGLSFETTDESLRNYFERWGSLSDLPIHSSGDERSSHKEINGLWLCHIQLSGGS</sequence>
<dbReference type="Ensembl" id="ENSOTST00005067649.2">
    <property type="protein sequence ID" value="ENSOTSP00005062195.1"/>
    <property type="gene ID" value="ENSOTSG00005029798.2"/>
</dbReference>
<reference evidence="3" key="1">
    <citation type="submission" date="2025-08" db="UniProtKB">
        <authorList>
            <consortium name="Ensembl"/>
        </authorList>
    </citation>
    <scope>IDENTIFICATION</scope>
</reference>
<name>A0A8C8HAX7_ONCTS</name>
<accession>A0A8C8HAX7</accession>
<dbReference type="PROSITE" id="PS50102">
    <property type="entry name" value="RRM"/>
    <property type="match status" value="1"/>
</dbReference>
<protein>
    <recommendedName>
        <fullName evidence="2">RRM domain-containing protein</fullName>
    </recommendedName>
</protein>
<reference evidence="3" key="2">
    <citation type="submission" date="2025-09" db="UniProtKB">
        <authorList>
            <consortium name="Ensembl"/>
        </authorList>
    </citation>
    <scope>IDENTIFICATION</scope>
</reference>
<dbReference type="GeneTree" id="ENSGT00950000185603"/>
<dbReference type="InterPro" id="IPR000504">
    <property type="entry name" value="RRM_dom"/>
</dbReference>
<proteinExistence type="predicted"/>
<dbReference type="SUPFAM" id="SSF54928">
    <property type="entry name" value="RNA-binding domain, RBD"/>
    <property type="match status" value="1"/>
</dbReference>
<keyword evidence="4" id="KW-1185">Reference proteome</keyword>
<dbReference type="GO" id="GO:0003723">
    <property type="term" value="F:RNA binding"/>
    <property type="evidence" value="ECO:0007669"/>
    <property type="project" value="UniProtKB-UniRule"/>
</dbReference>
<feature type="domain" description="RRM" evidence="2">
    <location>
        <begin position="8"/>
        <end position="47"/>
    </location>
</feature>
<organism evidence="3 4">
    <name type="scientific">Oncorhynchus tshawytscha</name>
    <name type="common">Chinook salmon</name>
    <name type="synonym">Salmo tshawytscha</name>
    <dbReference type="NCBI Taxonomy" id="74940"/>
    <lineage>
        <taxon>Eukaryota</taxon>
        <taxon>Metazoa</taxon>
        <taxon>Chordata</taxon>
        <taxon>Craniata</taxon>
        <taxon>Vertebrata</taxon>
        <taxon>Euteleostomi</taxon>
        <taxon>Actinopterygii</taxon>
        <taxon>Neopterygii</taxon>
        <taxon>Teleostei</taxon>
        <taxon>Protacanthopterygii</taxon>
        <taxon>Salmoniformes</taxon>
        <taxon>Salmonidae</taxon>
        <taxon>Salmoninae</taxon>
        <taxon>Oncorhynchus</taxon>
    </lineage>
</organism>
<dbReference type="Gene3D" id="3.30.70.330">
    <property type="match status" value="1"/>
</dbReference>
<keyword evidence="1" id="KW-0694">RNA-binding</keyword>
<dbReference type="Pfam" id="PF00076">
    <property type="entry name" value="RRM_1"/>
    <property type="match status" value="1"/>
</dbReference>
<evidence type="ECO:0000259" key="2">
    <source>
        <dbReference type="PROSITE" id="PS50102"/>
    </source>
</evidence>
<evidence type="ECO:0000256" key="1">
    <source>
        <dbReference type="PROSITE-ProRule" id="PRU00176"/>
    </source>
</evidence>
<dbReference type="InterPro" id="IPR012677">
    <property type="entry name" value="Nucleotide-bd_a/b_plait_sf"/>
</dbReference>